<evidence type="ECO:0000313" key="4">
    <source>
        <dbReference type="Ensembl" id="ENSOTSP00005141773.1"/>
    </source>
</evidence>
<evidence type="ECO:0000256" key="2">
    <source>
        <dbReference type="ARBA" id="ARBA00022737"/>
    </source>
</evidence>
<dbReference type="AlphaFoldDB" id="A0AAZ3RL61"/>
<keyword evidence="3" id="KW-0131">Cell cycle</keyword>
<dbReference type="PANTHER" id="PTHR19918">
    <property type="entry name" value="CELL DIVISION CYCLE 20 CDC20 FIZZY -RELATED"/>
    <property type="match status" value="1"/>
</dbReference>
<dbReference type="InterPro" id="IPR015943">
    <property type="entry name" value="WD40/YVTN_repeat-like_dom_sf"/>
</dbReference>
<keyword evidence="2" id="KW-0677">Repeat</keyword>
<dbReference type="PANTHER" id="PTHR19918:SF1">
    <property type="entry name" value="FIZZY-RELATED PROTEIN HOMOLOG"/>
    <property type="match status" value="1"/>
</dbReference>
<evidence type="ECO:0000256" key="1">
    <source>
        <dbReference type="ARBA" id="ARBA00022574"/>
    </source>
</evidence>
<accession>A0AAZ3RL61</accession>
<proteinExistence type="predicted"/>
<dbReference type="GO" id="GO:1905786">
    <property type="term" value="P:positive regulation of anaphase-promoting complex-dependent catabolic process"/>
    <property type="evidence" value="ECO:0007669"/>
    <property type="project" value="TreeGrafter"/>
</dbReference>
<dbReference type="GO" id="GO:1990757">
    <property type="term" value="F:ubiquitin ligase activator activity"/>
    <property type="evidence" value="ECO:0007669"/>
    <property type="project" value="TreeGrafter"/>
</dbReference>
<dbReference type="GO" id="GO:0031145">
    <property type="term" value="P:anaphase-promoting complex-dependent catabolic process"/>
    <property type="evidence" value="ECO:0007669"/>
    <property type="project" value="TreeGrafter"/>
</dbReference>
<keyword evidence="1" id="KW-0853">WD repeat</keyword>
<dbReference type="Gene3D" id="2.130.10.10">
    <property type="entry name" value="YVTN repeat-like/Quinoprotein amine dehydrogenase"/>
    <property type="match status" value="1"/>
</dbReference>
<reference evidence="4" key="2">
    <citation type="submission" date="2025-08" db="UniProtKB">
        <authorList>
            <consortium name="Ensembl"/>
        </authorList>
    </citation>
    <scope>IDENTIFICATION</scope>
</reference>
<keyword evidence="5" id="KW-1185">Reference proteome</keyword>
<dbReference type="GO" id="GO:0010997">
    <property type="term" value="F:anaphase-promoting complex binding"/>
    <property type="evidence" value="ECO:0007669"/>
    <property type="project" value="InterPro"/>
</dbReference>
<sequence length="132" mass="14908">QQPSQKFLLSPWKLTRKITKIPFKVLDAPELQDDFYLNLVDWSALMVLSKLRHLSISGVPVHFYTSPQMCIDLFFQVTHLCDLAVEGDSVTSVGWSEGVNSTLYNLQFVSPTITPFTSGVFVWFADSNAVCF</sequence>
<protein>
    <submittedName>
        <fullName evidence="4">Uncharacterized protein</fullName>
    </submittedName>
</protein>
<dbReference type="GO" id="GO:0005680">
    <property type="term" value="C:anaphase-promoting complex"/>
    <property type="evidence" value="ECO:0007669"/>
    <property type="project" value="TreeGrafter"/>
</dbReference>
<evidence type="ECO:0000313" key="5">
    <source>
        <dbReference type="Proteomes" id="UP000694402"/>
    </source>
</evidence>
<reference evidence="5" key="1">
    <citation type="journal article" date="2018" name="PLoS ONE">
        <title>Chinook salmon (Oncorhynchus tshawytscha) genome and transcriptome.</title>
        <authorList>
            <person name="Christensen K.A."/>
            <person name="Leong J.S."/>
            <person name="Sakhrani D."/>
            <person name="Biagi C.A."/>
            <person name="Minkley D.R."/>
            <person name="Withler R.E."/>
            <person name="Rondeau E.B."/>
            <person name="Koop B.F."/>
            <person name="Devlin R.H."/>
        </authorList>
    </citation>
    <scope>NUCLEOTIDE SEQUENCE [LARGE SCALE GENOMIC DNA]</scope>
</reference>
<dbReference type="GeneTree" id="ENSGT00950000183104"/>
<reference evidence="4" key="3">
    <citation type="submission" date="2025-09" db="UniProtKB">
        <authorList>
            <consortium name="Ensembl"/>
        </authorList>
    </citation>
    <scope>IDENTIFICATION</scope>
</reference>
<organism evidence="4 5">
    <name type="scientific">Oncorhynchus tshawytscha</name>
    <name type="common">Chinook salmon</name>
    <name type="synonym">Salmo tshawytscha</name>
    <dbReference type="NCBI Taxonomy" id="74940"/>
    <lineage>
        <taxon>Eukaryota</taxon>
        <taxon>Metazoa</taxon>
        <taxon>Chordata</taxon>
        <taxon>Craniata</taxon>
        <taxon>Vertebrata</taxon>
        <taxon>Euteleostomi</taxon>
        <taxon>Actinopterygii</taxon>
        <taxon>Neopterygii</taxon>
        <taxon>Teleostei</taxon>
        <taxon>Protacanthopterygii</taxon>
        <taxon>Salmoniformes</taxon>
        <taxon>Salmonidae</taxon>
        <taxon>Salmoninae</taxon>
        <taxon>Oncorhynchus</taxon>
    </lineage>
</organism>
<evidence type="ECO:0000256" key="3">
    <source>
        <dbReference type="ARBA" id="ARBA00023306"/>
    </source>
</evidence>
<name>A0AAZ3RL61_ONCTS</name>
<dbReference type="Proteomes" id="UP000694402">
    <property type="component" value="Unassembled WGS sequence"/>
</dbReference>
<dbReference type="InterPro" id="IPR033010">
    <property type="entry name" value="Cdc20/Fizzy"/>
</dbReference>
<dbReference type="Ensembl" id="ENSOTST00005154814.1">
    <property type="protein sequence ID" value="ENSOTSP00005141773.1"/>
    <property type="gene ID" value="ENSOTSG00005021364.2"/>
</dbReference>